<organism evidence="2 3">
    <name type="scientific">Aureobasidium pullulans</name>
    <name type="common">Black yeast</name>
    <name type="synonym">Pullularia pullulans</name>
    <dbReference type="NCBI Taxonomy" id="5580"/>
    <lineage>
        <taxon>Eukaryota</taxon>
        <taxon>Fungi</taxon>
        <taxon>Dikarya</taxon>
        <taxon>Ascomycota</taxon>
        <taxon>Pezizomycotina</taxon>
        <taxon>Dothideomycetes</taxon>
        <taxon>Dothideomycetidae</taxon>
        <taxon>Dothideales</taxon>
        <taxon>Saccotheciaceae</taxon>
        <taxon>Aureobasidium</taxon>
    </lineage>
</organism>
<reference evidence="2 3" key="1">
    <citation type="submission" date="2023-11" db="EMBL/GenBank/DDBJ databases">
        <title>Draft genome sequence and annotation of the polyextremotolerant black yeast-like fungus Aureobasidium pullulans NRRL 62042.</title>
        <authorList>
            <person name="Dielentheis-Frenken M.R.E."/>
            <person name="Wibberg D."/>
            <person name="Blank L.M."/>
            <person name="Tiso T."/>
        </authorList>
    </citation>
    <scope>NUCLEOTIDE SEQUENCE [LARGE SCALE GENOMIC DNA]</scope>
    <source>
        <strain evidence="2 3">NRRL 62042</strain>
    </source>
</reference>
<feature type="region of interest" description="Disordered" evidence="1">
    <location>
        <begin position="321"/>
        <end position="341"/>
    </location>
</feature>
<dbReference type="InterPro" id="IPR032675">
    <property type="entry name" value="LRR_dom_sf"/>
</dbReference>
<protein>
    <submittedName>
        <fullName evidence="2">Uncharacterized protein</fullName>
    </submittedName>
</protein>
<accession>A0ABR0T7K2</accession>
<evidence type="ECO:0000313" key="3">
    <source>
        <dbReference type="Proteomes" id="UP001341245"/>
    </source>
</evidence>
<proteinExistence type="predicted"/>
<name>A0ABR0T7K2_AURPU</name>
<evidence type="ECO:0000313" key="2">
    <source>
        <dbReference type="EMBL" id="KAK6000422.1"/>
    </source>
</evidence>
<keyword evidence="3" id="KW-1185">Reference proteome</keyword>
<dbReference type="Gene3D" id="3.80.10.10">
    <property type="entry name" value="Ribonuclease Inhibitor"/>
    <property type="match status" value="1"/>
</dbReference>
<comment type="caution">
    <text evidence="2">The sequence shown here is derived from an EMBL/GenBank/DDBJ whole genome shotgun (WGS) entry which is preliminary data.</text>
</comment>
<evidence type="ECO:0000256" key="1">
    <source>
        <dbReference type="SAM" id="MobiDB-lite"/>
    </source>
</evidence>
<gene>
    <name evidence="2" type="ORF">QM012_003668</name>
</gene>
<sequence>MNLVGELPNLSSFELGGTIRAGSRPSSEGNHTNKVLAHLLKYGRLTKLKLGKDLSLSNSDVKEISNLVHKTHPGNCNLTSLSIKGHYDALDFFLENTATSLRALEIDVPLTNLTELRLHLMEDQVLYLNDLAPFTGLSRLKVLQITTYWPEDIPNSDWTDENFGTWISYFPELRELELVLGGVCRGAPAIAAIGRSCPKLEQCTLGWAQDLSTWTSLVDQGPVLFPNLRKLGVHSVDTQFIQSCQALRLDPEWEDEMTEEGLKQLKTILKLASRLECISFADLEHSIDPSALQLGLDSLEIEHEDDLVWYLDKNISPKIEEDDIGRPREDRSAGMLGEIRI</sequence>
<dbReference type="SUPFAM" id="SSF52047">
    <property type="entry name" value="RNI-like"/>
    <property type="match status" value="1"/>
</dbReference>
<dbReference type="Proteomes" id="UP001341245">
    <property type="component" value="Unassembled WGS sequence"/>
</dbReference>
<dbReference type="EMBL" id="JASGXD010000017">
    <property type="protein sequence ID" value="KAK6000422.1"/>
    <property type="molecule type" value="Genomic_DNA"/>
</dbReference>